<accession>A0ABV5AIE5</accession>
<dbReference type="EMBL" id="JBDXSU010000016">
    <property type="protein sequence ID" value="MFB5192029.1"/>
    <property type="molecule type" value="Genomic_DNA"/>
</dbReference>
<dbReference type="InterPro" id="IPR013762">
    <property type="entry name" value="Integrase-like_cat_sf"/>
</dbReference>
<sequence length="349" mass="40045">MDKRRSKLNHLRTNRSLSVRQNELIMDAQSIDIPRAIAQFLSAKVSERTAPRTVKEYQRHLGYLSEWLAHERPNVKKLRDVSISHLRDYIAWMSYEKEMYSDHPTRYKPGRAGLAPTTVNIRIRTMKAFFNWCVKNGHLSQSPMSGIKQQRVDLDTIYSFTDDEIVRLLAAPDTSSFVGFRDYVAMVLMLDTGIRIGELLSLTNGDLNIEELSLTIQWEKAKTRKRRTVPVSPKTMKLLLSLVRENEDFGPSATHIFLSGTGSPLNASTIQEKIREYGRQAGITDKRVSPHSFRHSFALHWIKAGGDPFSLQKILGHSDISMVRRYVRMNDSDLKEKHEQFSPAQGFLN</sequence>
<dbReference type="InterPro" id="IPR044068">
    <property type="entry name" value="CB"/>
</dbReference>
<comment type="caution">
    <text evidence="7">The sequence shown here is derived from an EMBL/GenBank/DDBJ whole genome shotgun (WGS) entry which is preliminary data.</text>
</comment>
<evidence type="ECO:0000256" key="1">
    <source>
        <dbReference type="ARBA" id="ARBA00008857"/>
    </source>
</evidence>
<evidence type="ECO:0000256" key="4">
    <source>
        <dbReference type="PROSITE-ProRule" id="PRU01248"/>
    </source>
</evidence>
<dbReference type="PROSITE" id="PS51900">
    <property type="entry name" value="CB"/>
    <property type="match status" value="1"/>
</dbReference>
<evidence type="ECO:0000313" key="8">
    <source>
        <dbReference type="Proteomes" id="UP001579974"/>
    </source>
</evidence>
<evidence type="ECO:0000256" key="3">
    <source>
        <dbReference type="ARBA" id="ARBA00023172"/>
    </source>
</evidence>
<dbReference type="InterPro" id="IPR002104">
    <property type="entry name" value="Integrase_catalytic"/>
</dbReference>
<dbReference type="Pfam" id="PF13102">
    <property type="entry name" value="Phage_int_SAM_5"/>
    <property type="match status" value="1"/>
</dbReference>
<gene>
    <name evidence="7" type="ORF">KKP3000_000821</name>
</gene>
<dbReference type="Proteomes" id="UP001579974">
    <property type="component" value="Unassembled WGS sequence"/>
</dbReference>
<dbReference type="Gene3D" id="1.10.150.130">
    <property type="match status" value="1"/>
</dbReference>
<feature type="domain" description="Core-binding (CB)" evidence="6">
    <location>
        <begin position="31"/>
        <end position="134"/>
    </location>
</feature>
<keyword evidence="3" id="KW-0233">DNA recombination</keyword>
<reference evidence="7 8" key="1">
    <citation type="journal article" date="2024" name="Int. J. Mol. Sci.">
        <title>Exploration of Alicyclobacillus spp. Genome in Search of Antibiotic Resistance.</title>
        <authorList>
            <person name="Bucka-Kolendo J."/>
            <person name="Kiousi D.E."/>
            <person name="Dekowska A."/>
            <person name="Mikolajczuk-Szczyrba A."/>
            <person name="Karadedos D.M."/>
            <person name="Michael P."/>
            <person name="Galanis A."/>
            <person name="Sokolowska B."/>
        </authorList>
    </citation>
    <scope>NUCLEOTIDE SEQUENCE [LARGE SCALE GENOMIC DNA]</scope>
    <source>
        <strain evidence="7 8">KKP 3000</strain>
    </source>
</reference>
<organism evidence="7 8">
    <name type="scientific">Alicyclobacillus fastidiosus</name>
    <dbReference type="NCBI Taxonomy" id="392011"/>
    <lineage>
        <taxon>Bacteria</taxon>
        <taxon>Bacillati</taxon>
        <taxon>Bacillota</taxon>
        <taxon>Bacilli</taxon>
        <taxon>Bacillales</taxon>
        <taxon>Alicyclobacillaceae</taxon>
        <taxon>Alicyclobacillus</taxon>
    </lineage>
</organism>
<dbReference type="RefSeq" id="WP_275476045.1">
    <property type="nucleotide sequence ID" value="NZ_CP162940.1"/>
</dbReference>
<dbReference type="PANTHER" id="PTHR30349">
    <property type="entry name" value="PHAGE INTEGRASE-RELATED"/>
    <property type="match status" value="1"/>
</dbReference>
<evidence type="ECO:0000256" key="2">
    <source>
        <dbReference type="ARBA" id="ARBA00023125"/>
    </source>
</evidence>
<dbReference type="Gene3D" id="1.10.443.10">
    <property type="entry name" value="Intergrase catalytic core"/>
    <property type="match status" value="1"/>
</dbReference>
<dbReference type="InterPro" id="IPR050090">
    <property type="entry name" value="Tyrosine_recombinase_XerCD"/>
</dbReference>
<feature type="domain" description="Tyr recombinase" evidence="5">
    <location>
        <begin position="155"/>
        <end position="339"/>
    </location>
</feature>
<evidence type="ECO:0000313" key="7">
    <source>
        <dbReference type="EMBL" id="MFB5192029.1"/>
    </source>
</evidence>
<evidence type="ECO:0000259" key="5">
    <source>
        <dbReference type="PROSITE" id="PS51898"/>
    </source>
</evidence>
<comment type="similarity">
    <text evidence="1">Belongs to the 'phage' integrase family.</text>
</comment>
<dbReference type="InterPro" id="IPR010998">
    <property type="entry name" value="Integrase_recombinase_N"/>
</dbReference>
<dbReference type="InterPro" id="IPR025269">
    <property type="entry name" value="SAM-like_dom"/>
</dbReference>
<name>A0ABV5AIE5_9BACL</name>
<dbReference type="Pfam" id="PF00589">
    <property type="entry name" value="Phage_integrase"/>
    <property type="match status" value="1"/>
</dbReference>
<protein>
    <submittedName>
        <fullName evidence="7">Tyrosine-type recombinase/integrase</fullName>
    </submittedName>
</protein>
<dbReference type="InterPro" id="IPR011010">
    <property type="entry name" value="DNA_brk_join_enz"/>
</dbReference>
<proteinExistence type="inferred from homology"/>
<dbReference type="PANTHER" id="PTHR30349:SF41">
    <property type="entry name" value="INTEGRASE_RECOMBINASE PROTEIN MJ0367-RELATED"/>
    <property type="match status" value="1"/>
</dbReference>
<evidence type="ECO:0000259" key="6">
    <source>
        <dbReference type="PROSITE" id="PS51900"/>
    </source>
</evidence>
<keyword evidence="8" id="KW-1185">Reference proteome</keyword>
<dbReference type="PROSITE" id="PS51898">
    <property type="entry name" value="TYR_RECOMBINASE"/>
    <property type="match status" value="1"/>
</dbReference>
<dbReference type="CDD" id="cd00397">
    <property type="entry name" value="DNA_BRE_C"/>
    <property type="match status" value="1"/>
</dbReference>
<dbReference type="SUPFAM" id="SSF56349">
    <property type="entry name" value="DNA breaking-rejoining enzymes"/>
    <property type="match status" value="1"/>
</dbReference>
<keyword evidence="2 4" id="KW-0238">DNA-binding</keyword>